<evidence type="ECO:0000256" key="1">
    <source>
        <dbReference type="SAM" id="Phobius"/>
    </source>
</evidence>
<feature type="transmembrane region" description="Helical" evidence="1">
    <location>
        <begin position="666"/>
        <end position="684"/>
    </location>
</feature>
<evidence type="ECO:0000259" key="3">
    <source>
        <dbReference type="PROSITE" id="PS50006"/>
    </source>
</evidence>
<dbReference type="PROSITE" id="PS50006">
    <property type="entry name" value="FHA_DOMAIN"/>
    <property type="match status" value="1"/>
</dbReference>
<name>A0ABX2AMB6_9BACT</name>
<feature type="signal peptide" evidence="2">
    <location>
        <begin position="1"/>
        <end position="26"/>
    </location>
</feature>
<dbReference type="SUPFAM" id="SSF49879">
    <property type="entry name" value="SMAD/FHA domain"/>
    <property type="match status" value="1"/>
</dbReference>
<feature type="chain" id="PRO_5046089885" description="FHA domain-containing protein" evidence="2">
    <location>
        <begin position="27"/>
        <end position="796"/>
    </location>
</feature>
<proteinExistence type="predicted"/>
<feature type="transmembrane region" description="Helical" evidence="1">
    <location>
        <begin position="570"/>
        <end position="595"/>
    </location>
</feature>
<dbReference type="CDD" id="cd00060">
    <property type="entry name" value="FHA"/>
    <property type="match status" value="1"/>
</dbReference>
<keyword evidence="5" id="KW-1185">Reference proteome</keyword>
<feature type="transmembrane region" description="Helical" evidence="1">
    <location>
        <begin position="478"/>
        <end position="495"/>
    </location>
</feature>
<keyword evidence="1" id="KW-0812">Transmembrane</keyword>
<protein>
    <recommendedName>
        <fullName evidence="3">FHA domain-containing protein</fullName>
    </recommendedName>
</protein>
<keyword evidence="2" id="KW-0732">Signal</keyword>
<gene>
    <name evidence="4" type="ORF">HPS56_05060</name>
</gene>
<organism evidence="4 5">
    <name type="scientific">Xylanibacter muris</name>
    <dbReference type="NCBI Taxonomy" id="2736290"/>
    <lineage>
        <taxon>Bacteria</taxon>
        <taxon>Pseudomonadati</taxon>
        <taxon>Bacteroidota</taxon>
        <taxon>Bacteroidia</taxon>
        <taxon>Bacteroidales</taxon>
        <taxon>Prevotellaceae</taxon>
        <taxon>Xylanibacter</taxon>
    </lineage>
</organism>
<dbReference type="Gene3D" id="2.60.200.20">
    <property type="match status" value="1"/>
</dbReference>
<feature type="domain" description="FHA" evidence="3">
    <location>
        <begin position="716"/>
        <end position="789"/>
    </location>
</feature>
<dbReference type="InterPro" id="IPR000253">
    <property type="entry name" value="FHA_dom"/>
</dbReference>
<evidence type="ECO:0000256" key="2">
    <source>
        <dbReference type="SAM" id="SignalP"/>
    </source>
</evidence>
<feature type="transmembrane region" description="Helical" evidence="1">
    <location>
        <begin position="532"/>
        <end position="550"/>
    </location>
</feature>
<feature type="transmembrane region" description="Helical" evidence="1">
    <location>
        <begin position="633"/>
        <end position="660"/>
    </location>
</feature>
<feature type="transmembrane region" description="Helical" evidence="1">
    <location>
        <begin position="601"/>
        <end position="621"/>
    </location>
</feature>
<sequence length="796" mass="89428">MDKKKKIIRNLLVVCLLITAITPAFGQDVKKIIFCDKKYEYGAGNDSLTLYFNVLDATGKRIQNISADLLHSYLVVKEDGELISPSSCKINSITTGQRIPEEYTFSVLVDLSIPQEGKGQIYQAITQLVNISPKGCVYLSFFGDEVTSSKPVTPENLNSFKPYFERTSENKYLYGALYSKLAEFSTTSSEKESSVIGETGYSRNSDISRRAAKNKDKNILFVFTEGNKSPSYEEDIAFIEVNEYQQDKKHLVPTVYALYYTEQGKNTEIEDILMAICNPKVEGRTGDYKPANDMAQILSDFQEIVNDKMYDFSFTYRVPSSKTYFGKTSYTAEWKGDAIGNGDFSIGSAERPWPEHAASASDSAYKYLVAILVMLLTIGFFFIIIKVLIPWFRSKAFETKYYKKYVPEKNISSRICHYCKQQIQEGQNIVVKCKHIMHVHCWKQNGYKCAEYGQNCKIGIQEHVEWKELFTLKSLKDCHQTIAGICAGFVSWILFELGGRGSFESVSKNIVNMFYTPNENLPDLSLECESKTSAFLTIGLLLGFFLSLIFRYNDEYRKKDWKINLKILGLSLLTGIIGLLAFAIGADILCSLLTLIQASYIPWYCSFPGYLLFSVCVSLALTIKSSIPLKSALIGGGCSAVIGFIVLYFSSLTSVSLPWMNMLLDFIIYGGGLGASLVTVRMLAEKYFLVIQNGVRSGQRIPIHKWMNATGGGNKVSIGMTGDCEIQMNWEKSNKVAKEHAQLFIDHEKQLPMIKPLATGVIYNTRAELAVGKPNILSNNDTFKIGDTIFQYVETE</sequence>
<keyword evidence="1" id="KW-0472">Membrane</keyword>
<dbReference type="CDD" id="cd16448">
    <property type="entry name" value="RING-H2"/>
    <property type="match status" value="1"/>
</dbReference>
<keyword evidence="1" id="KW-1133">Transmembrane helix</keyword>
<dbReference type="EMBL" id="JABKKF010000003">
    <property type="protein sequence ID" value="NPD91727.1"/>
    <property type="molecule type" value="Genomic_DNA"/>
</dbReference>
<evidence type="ECO:0000313" key="5">
    <source>
        <dbReference type="Proteomes" id="UP000714420"/>
    </source>
</evidence>
<accession>A0ABX2AMB6</accession>
<feature type="transmembrane region" description="Helical" evidence="1">
    <location>
        <begin position="367"/>
        <end position="389"/>
    </location>
</feature>
<evidence type="ECO:0000313" key="4">
    <source>
        <dbReference type="EMBL" id="NPD91727.1"/>
    </source>
</evidence>
<reference evidence="4 5" key="1">
    <citation type="submission" date="2020-05" db="EMBL/GenBank/DDBJ databases">
        <title>Distinct polysaccharide utilization as determinants for interspecies competition between intestinal Prevotella spp.</title>
        <authorList>
            <person name="Galvez E.J.C."/>
            <person name="Iljazovic A."/>
            <person name="Strowig T."/>
        </authorList>
    </citation>
    <scope>NUCLEOTIDE SEQUENCE [LARGE SCALE GENOMIC DNA]</scope>
    <source>
        <strain evidence="4 5">PMUR</strain>
    </source>
</reference>
<dbReference type="Proteomes" id="UP000714420">
    <property type="component" value="Unassembled WGS sequence"/>
</dbReference>
<comment type="caution">
    <text evidence="4">The sequence shown here is derived from an EMBL/GenBank/DDBJ whole genome shotgun (WGS) entry which is preliminary data.</text>
</comment>
<dbReference type="InterPro" id="IPR008984">
    <property type="entry name" value="SMAD_FHA_dom_sf"/>
</dbReference>
<dbReference type="RefSeq" id="WP_172274867.1">
    <property type="nucleotide sequence ID" value="NZ_CASGMU010000005.1"/>
</dbReference>